<proteinExistence type="predicted"/>
<dbReference type="EMBL" id="CP018477">
    <property type="protein sequence ID" value="ASV75850.1"/>
    <property type="molecule type" value="Genomic_DNA"/>
</dbReference>
<keyword evidence="2" id="KW-1185">Reference proteome</keyword>
<gene>
    <name evidence="1" type="ORF">THTE_3248</name>
</gene>
<reference evidence="1 2" key="1">
    <citation type="journal article" name="Front. Microbiol.">
        <title>Sugar Metabolism of the First Thermophilic Planctomycete Thermogutta terrifontis: Comparative Genomic and Transcriptomic Approaches.</title>
        <authorList>
            <person name="Elcheninov A.G."/>
            <person name="Menzel P."/>
            <person name="Gudbergsdottir S.R."/>
            <person name="Slesarev A.I."/>
            <person name="Kadnikov V.V."/>
            <person name="Krogh A."/>
            <person name="Bonch-Osmolovskaya E.A."/>
            <person name="Peng X."/>
            <person name="Kublanov I.V."/>
        </authorList>
    </citation>
    <scope>NUCLEOTIDE SEQUENCE [LARGE SCALE GENOMIC DNA]</scope>
    <source>
        <strain evidence="1 2">R1</strain>
    </source>
</reference>
<dbReference type="KEGG" id="ttf:THTE_3248"/>
<protein>
    <submittedName>
        <fullName evidence="1">Uncharacterized protein</fullName>
    </submittedName>
</protein>
<evidence type="ECO:0000313" key="2">
    <source>
        <dbReference type="Proteomes" id="UP000215086"/>
    </source>
</evidence>
<organism evidence="1 2">
    <name type="scientific">Thermogutta terrifontis</name>
    <dbReference type="NCBI Taxonomy" id="1331910"/>
    <lineage>
        <taxon>Bacteria</taxon>
        <taxon>Pseudomonadati</taxon>
        <taxon>Planctomycetota</taxon>
        <taxon>Planctomycetia</taxon>
        <taxon>Pirellulales</taxon>
        <taxon>Thermoguttaceae</taxon>
        <taxon>Thermogutta</taxon>
    </lineage>
</organism>
<evidence type="ECO:0000313" key="1">
    <source>
        <dbReference type="EMBL" id="ASV75850.1"/>
    </source>
</evidence>
<dbReference type="AlphaFoldDB" id="A0A286RIQ7"/>
<name>A0A286RIQ7_9BACT</name>
<sequence length="39" mass="4295">MVATGLNIVSTTPAIRDARREAFRFSTQIDGLDHQFTTG</sequence>
<dbReference type="Proteomes" id="UP000215086">
    <property type="component" value="Chromosome"/>
</dbReference>
<accession>A0A286RIQ7</accession>